<dbReference type="Pfam" id="PF00004">
    <property type="entry name" value="AAA"/>
    <property type="match status" value="1"/>
</dbReference>
<evidence type="ECO:0000313" key="3">
    <source>
        <dbReference type="EMBL" id="CAK0796685.1"/>
    </source>
</evidence>
<sequence length="197" mass="20720">QAGAAWRVARLAWRRVGAWNVRRSSRRRPAEVAGPSPRGAAKTADLGQHQAGATLVVKHLAEVTMSVFDLVAHGIFALRAVRSVLAPKLPRPEMRVPDVSLDQVAGIGSAKAEALEIVECLMAPARFMGLGAICPKGLLLTGPPGCGKTLLARAIAATAAVPFISRSGADFNQRYAGAGSSLVKELFQVAALLRRAQ</sequence>
<proteinExistence type="predicted"/>
<feature type="non-terminal residue" evidence="3">
    <location>
        <position position="1"/>
    </location>
</feature>
<feature type="region of interest" description="Disordered" evidence="1">
    <location>
        <begin position="24"/>
        <end position="45"/>
    </location>
</feature>
<organism evidence="3 4">
    <name type="scientific">Prorocentrum cordatum</name>
    <dbReference type="NCBI Taxonomy" id="2364126"/>
    <lineage>
        <taxon>Eukaryota</taxon>
        <taxon>Sar</taxon>
        <taxon>Alveolata</taxon>
        <taxon>Dinophyceae</taxon>
        <taxon>Prorocentrales</taxon>
        <taxon>Prorocentraceae</taxon>
        <taxon>Prorocentrum</taxon>
    </lineage>
</organism>
<dbReference type="SUPFAM" id="SSF52540">
    <property type="entry name" value="P-loop containing nucleoside triphosphate hydrolases"/>
    <property type="match status" value="1"/>
</dbReference>
<evidence type="ECO:0000256" key="1">
    <source>
        <dbReference type="SAM" id="MobiDB-lite"/>
    </source>
</evidence>
<dbReference type="EMBL" id="CAUYUJ010001595">
    <property type="protein sequence ID" value="CAK0796685.1"/>
    <property type="molecule type" value="Genomic_DNA"/>
</dbReference>
<protein>
    <recommendedName>
        <fullName evidence="2">ATPase AAA-type core domain-containing protein</fullName>
    </recommendedName>
</protein>
<gene>
    <name evidence="3" type="ORF">PCOR1329_LOCUS5996</name>
</gene>
<reference evidence="3" key="1">
    <citation type="submission" date="2023-10" db="EMBL/GenBank/DDBJ databases">
        <authorList>
            <person name="Chen Y."/>
            <person name="Shah S."/>
            <person name="Dougan E. K."/>
            <person name="Thang M."/>
            <person name="Chan C."/>
        </authorList>
    </citation>
    <scope>NUCLEOTIDE SEQUENCE [LARGE SCALE GENOMIC DNA]</scope>
</reference>
<evidence type="ECO:0000259" key="2">
    <source>
        <dbReference type="Pfam" id="PF00004"/>
    </source>
</evidence>
<dbReference type="PANTHER" id="PTHR23076">
    <property type="entry name" value="METALLOPROTEASE M41 FTSH"/>
    <property type="match status" value="1"/>
</dbReference>
<dbReference type="Gene3D" id="3.40.50.300">
    <property type="entry name" value="P-loop containing nucleotide triphosphate hydrolases"/>
    <property type="match status" value="1"/>
</dbReference>
<keyword evidence="4" id="KW-1185">Reference proteome</keyword>
<accession>A0ABN9PX87</accession>
<dbReference type="InterPro" id="IPR003959">
    <property type="entry name" value="ATPase_AAA_core"/>
</dbReference>
<dbReference type="InterPro" id="IPR027417">
    <property type="entry name" value="P-loop_NTPase"/>
</dbReference>
<name>A0ABN9PX87_9DINO</name>
<dbReference type="Proteomes" id="UP001189429">
    <property type="component" value="Unassembled WGS sequence"/>
</dbReference>
<feature type="domain" description="ATPase AAA-type core" evidence="2">
    <location>
        <begin position="138"/>
        <end position="190"/>
    </location>
</feature>
<dbReference type="PANTHER" id="PTHR23076:SF97">
    <property type="entry name" value="ATP-DEPENDENT ZINC METALLOPROTEASE YME1L1"/>
    <property type="match status" value="1"/>
</dbReference>
<evidence type="ECO:0000313" key="4">
    <source>
        <dbReference type="Proteomes" id="UP001189429"/>
    </source>
</evidence>
<comment type="caution">
    <text evidence="3">The sequence shown here is derived from an EMBL/GenBank/DDBJ whole genome shotgun (WGS) entry which is preliminary data.</text>
</comment>